<accession>A0A8H9DBZ5</accession>
<organism evidence="1 2">
    <name type="scientific">Nitrosomonas nitrosa</name>
    <dbReference type="NCBI Taxonomy" id="52442"/>
    <lineage>
        <taxon>Bacteria</taxon>
        <taxon>Pseudomonadati</taxon>
        <taxon>Pseudomonadota</taxon>
        <taxon>Betaproteobacteria</taxon>
        <taxon>Nitrosomonadales</taxon>
        <taxon>Nitrosomonadaceae</taxon>
        <taxon>Nitrosomonas</taxon>
    </lineage>
</organism>
<evidence type="ECO:0000313" key="2">
    <source>
        <dbReference type="Proteomes" id="UP000601736"/>
    </source>
</evidence>
<protein>
    <submittedName>
        <fullName evidence="1">Uncharacterized protein</fullName>
    </submittedName>
</protein>
<dbReference type="EMBL" id="CAJNAP010000026">
    <property type="protein sequence ID" value="CAE6511304.1"/>
    <property type="molecule type" value="Genomic_DNA"/>
</dbReference>
<dbReference type="AlphaFoldDB" id="A0A8H9DBZ5"/>
<gene>
    <name evidence="1" type="ORF">NMYAN_320006</name>
</gene>
<sequence length="57" mass="6134">MHENLAARQFSAILTDAGDSVLKSLTQPSIPAKTASDKLSALVNAPDRWILWENAVA</sequence>
<proteinExistence type="predicted"/>
<comment type="caution">
    <text evidence="1">The sequence shown here is derived from an EMBL/GenBank/DDBJ whole genome shotgun (WGS) entry which is preliminary data.</text>
</comment>
<evidence type="ECO:0000313" key="1">
    <source>
        <dbReference type="EMBL" id="CAE6511304.1"/>
    </source>
</evidence>
<reference evidence="1" key="1">
    <citation type="submission" date="2021-02" db="EMBL/GenBank/DDBJ databases">
        <authorList>
            <person name="Han P."/>
        </authorList>
    </citation>
    <scope>NUCLEOTIDE SEQUENCE</scope>
    <source>
        <strain evidence="1">Nitrosomonas nitrosa 18-3D</strain>
    </source>
</reference>
<name>A0A8H9DBZ5_9PROT</name>
<dbReference type="Proteomes" id="UP000601736">
    <property type="component" value="Unassembled WGS sequence"/>
</dbReference>